<accession>A0A0M2SJ94</accession>
<evidence type="ECO:0000313" key="1">
    <source>
        <dbReference type="EMBL" id="KKK34774.1"/>
    </source>
</evidence>
<dbReference type="NCBIfam" id="TIGR01636">
    <property type="entry name" value="phage_rinA"/>
    <property type="match status" value="1"/>
</dbReference>
<sequence length="153" mass="18122">MKLGRNDIPKLEEYWINHSELKKQLQFRRFELLYYQPDTNVGGGKSNIPTAPTEQEAIKLTQDELYNNLKRITESIDKVYHNLDDDSKFIIHARYFDTNVDCYEWEDIAHELTKMRQDDRVVSRNAVLRKRNKIMEDTAVRIGWVSVQAMLTS</sequence>
<organism evidence="1 2">
    <name type="scientific">Salinicoccus sediminis</name>
    <dbReference type="NCBI Taxonomy" id="1432562"/>
    <lineage>
        <taxon>Bacteria</taxon>
        <taxon>Bacillati</taxon>
        <taxon>Bacillota</taxon>
        <taxon>Bacilli</taxon>
        <taxon>Bacillales</taxon>
        <taxon>Staphylococcaceae</taxon>
        <taxon>Salinicoccus</taxon>
    </lineage>
</organism>
<dbReference type="OrthoDB" id="2735906at2"/>
<dbReference type="STRING" id="1432562.WN59_06705"/>
<gene>
    <name evidence="1" type="ORF">WN59_06705</name>
</gene>
<dbReference type="AlphaFoldDB" id="A0A0M2SJ94"/>
<dbReference type="PATRIC" id="fig|1432562.3.peg.1335"/>
<dbReference type="Proteomes" id="UP000034287">
    <property type="component" value="Unassembled WGS sequence"/>
</dbReference>
<dbReference type="InterPro" id="IPR006523">
    <property type="entry name" value="RinA"/>
</dbReference>
<reference evidence="1 2" key="1">
    <citation type="submission" date="2015-04" db="EMBL/GenBank/DDBJ databases">
        <title>Taxonomic description and genome sequence of Salinicoccus sediminis sp. nov., a novel hyper halotolerant bacterium isolated from marine sediment.</title>
        <authorList>
            <person name="Mathan Kumar R."/>
            <person name="Kaur G."/>
            <person name="Kumar N."/>
            <person name="Kumar A."/>
            <person name="Singh N.K."/>
            <person name="Kaur N."/>
            <person name="Mayilraj S."/>
        </authorList>
    </citation>
    <scope>NUCLEOTIDE SEQUENCE [LARGE SCALE GENOMIC DNA]</scope>
    <source>
        <strain evidence="1 2">SV-16</strain>
    </source>
</reference>
<protein>
    <submittedName>
        <fullName evidence="1">Transcriptional regulator</fullName>
    </submittedName>
</protein>
<name>A0A0M2SJ94_9STAP</name>
<proteinExistence type="predicted"/>
<keyword evidence="2" id="KW-1185">Reference proteome</keyword>
<dbReference type="EMBL" id="LAYZ01000003">
    <property type="protein sequence ID" value="KKK34774.1"/>
    <property type="molecule type" value="Genomic_DNA"/>
</dbReference>
<comment type="caution">
    <text evidence="1">The sequence shown here is derived from an EMBL/GenBank/DDBJ whole genome shotgun (WGS) entry which is preliminary data.</text>
</comment>
<dbReference type="RefSeq" id="WP_046514917.1">
    <property type="nucleotide sequence ID" value="NZ_LAYZ01000003.1"/>
</dbReference>
<evidence type="ECO:0000313" key="2">
    <source>
        <dbReference type="Proteomes" id="UP000034287"/>
    </source>
</evidence>